<dbReference type="OrthoDB" id="5918737at2759"/>
<reference evidence="3 4" key="1">
    <citation type="submission" date="2015-01" db="EMBL/GenBank/DDBJ databases">
        <title>Evolution of Trichinella species and genotypes.</title>
        <authorList>
            <person name="Korhonen P.K."/>
            <person name="Edoardo P."/>
            <person name="Giuseppe L.R."/>
            <person name="Gasser R.B."/>
        </authorList>
    </citation>
    <scope>NUCLEOTIDE SEQUENCE [LARGE SCALE GENOMIC DNA]</scope>
    <source>
        <strain evidence="3">ISS417</strain>
    </source>
</reference>
<feature type="compositionally biased region" description="Polar residues" evidence="1">
    <location>
        <begin position="573"/>
        <end position="584"/>
    </location>
</feature>
<dbReference type="SUPFAM" id="SSF48371">
    <property type="entry name" value="ARM repeat"/>
    <property type="match status" value="1"/>
</dbReference>
<dbReference type="Pfam" id="PF04826">
    <property type="entry name" value="Arm_2"/>
    <property type="match status" value="1"/>
</dbReference>
<feature type="compositionally biased region" description="Polar residues" evidence="1">
    <location>
        <begin position="117"/>
        <end position="132"/>
    </location>
</feature>
<proteinExistence type="predicted"/>
<feature type="compositionally biased region" description="Basic and acidic residues" evidence="1">
    <location>
        <begin position="550"/>
        <end position="572"/>
    </location>
</feature>
<feature type="domain" description="Armadillo repeat-containing" evidence="2">
    <location>
        <begin position="253"/>
        <end position="427"/>
    </location>
</feature>
<accession>A0A0V0TRF0</accession>
<dbReference type="InterPro" id="IPR016024">
    <property type="entry name" value="ARM-type_fold"/>
</dbReference>
<dbReference type="Proteomes" id="UP000055048">
    <property type="component" value="Unassembled WGS sequence"/>
</dbReference>
<dbReference type="AlphaFoldDB" id="A0A0V0TRF0"/>
<evidence type="ECO:0000313" key="3">
    <source>
        <dbReference type="EMBL" id="KRX41604.1"/>
    </source>
</evidence>
<dbReference type="STRING" id="144512.A0A0V0TRF0"/>
<feature type="compositionally biased region" description="Polar residues" evidence="1">
    <location>
        <begin position="44"/>
        <end position="60"/>
    </location>
</feature>
<organism evidence="3 4">
    <name type="scientific">Trichinella murrelli</name>
    <dbReference type="NCBI Taxonomy" id="144512"/>
    <lineage>
        <taxon>Eukaryota</taxon>
        <taxon>Metazoa</taxon>
        <taxon>Ecdysozoa</taxon>
        <taxon>Nematoda</taxon>
        <taxon>Enoplea</taxon>
        <taxon>Dorylaimia</taxon>
        <taxon>Trichinellida</taxon>
        <taxon>Trichinellidae</taxon>
        <taxon>Trichinella</taxon>
    </lineage>
</organism>
<keyword evidence="4" id="KW-1185">Reference proteome</keyword>
<dbReference type="Gene3D" id="1.25.10.10">
    <property type="entry name" value="Leucine-rich Repeat Variant"/>
    <property type="match status" value="1"/>
</dbReference>
<sequence length="584" mass="65166">LFAKMVQSSKILLLSAAATGIGLAMWKVFKTRKLRKSDDSSSSNGKNQITVEDATFSNYDSPPAEDYNIHEVDASESLNVDSEEQYSQLQVEEDDSSQHQVDEDNSSELRADADGSSHPQAGEQKSLQTASLSEHADETAQLISSTAVSATSDSSMGDSKAIPTAVTANKFSSANSADRTENSEQSSNSELNKKSNYFKKVVVCLRVDEADNKNDETALPDGITYNKAVSLKNGLFSDEKNVFLATLNEILKASAYPVNHAVFREAGVVPLMKNMLLEEKCPFDSERLLLQALGNFAADPENRNYLKQSCVPYLIGNYLETKDKHHHREVVNLLVSLSSEIDEENEVHYSKIIPHIFTEMYACRKGQKSLRQINLSLLINLSTNKALCQAMIPNLDKKYETYFHEKCNEEETLVKLLALLDNIFGHVVFSTDNRCSVELPSGAERECFFNFCKFLKNKSFFKELSKHQNDEIRIRATRISVICRNVVVQPTLASGQSRTDCKPDKRCRSTTRLNSVVGICPVSDRQFGNGLGEDRSSDCSLPPTASRVTELQDSKKLRRSPQSDKHYSDKQTVEQSKNNTAREN</sequence>
<comment type="caution">
    <text evidence="3">The sequence shown here is derived from an EMBL/GenBank/DDBJ whole genome shotgun (WGS) entry which is preliminary data.</text>
</comment>
<name>A0A0V0TRF0_9BILA</name>
<dbReference type="EMBL" id="JYDJ01000166">
    <property type="protein sequence ID" value="KRX41604.1"/>
    <property type="molecule type" value="Genomic_DNA"/>
</dbReference>
<feature type="non-terminal residue" evidence="3">
    <location>
        <position position="1"/>
    </location>
</feature>
<feature type="compositionally biased region" description="Polar residues" evidence="1">
    <location>
        <begin position="76"/>
        <end position="90"/>
    </location>
</feature>
<evidence type="ECO:0000259" key="2">
    <source>
        <dbReference type="Pfam" id="PF04826"/>
    </source>
</evidence>
<feature type="region of interest" description="Disordered" evidence="1">
    <location>
        <begin position="533"/>
        <end position="584"/>
    </location>
</feature>
<dbReference type="InterPro" id="IPR006911">
    <property type="entry name" value="ARM-rpt_dom"/>
</dbReference>
<feature type="compositionally biased region" description="Basic and acidic residues" evidence="1">
    <location>
        <begin position="96"/>
        <end position="115"/>
    </location>
</feature>
<protein>
    <recommendedName>
        <fullName evidence="2">Armadillo repeat-containing domain-containing protein</fullName>
    </recommendedName>
</protein>
<feature type="region of interest" description="Disordered" evidence="1">
    <location>
        <begin position="36"/>
        <end position="139"/>
    </location>
</feature>
<dbReference type="InterPro" id="IPR011989">
    <property type="entry name" value="ARM-like"/>
</dbReference>
<gene>
    <name evidence="3" type="ORF">T05_2212</name>
</gene>
<evidence type="ECO:0000313" key="4">
    <source>
        <dbReference type="Proteomes" id="UP000055048"/>
    </source>
</evidence>
<evidence type="ECO:0000256" key="1">
    <source>
        <dbReference type="SAM" id="MobiDB-lite"/>
    </source>
</evidence>